<evidence type="ECO:0000313" key="2">
    <source>
        <dbReference type="EMBL" id="KAK9126734.1"/>
    </source>
</evidence>
<organism evidence="2 3">
    <name type="scientific">Stephania cephalantha</name>
    <dbReference type="NCBI Taxonomy" id="152367"/>
    <lineage>
        <taxon>Eukaryota</taxon>
        <taxon>Viridiplantae</taxon>
        <taxon>Streptophyta</taxon>
        <taxon>Embryophyta</taxon>
        <taxon>Tracheophyta</taxon>
        <taxon>Spermatophyta</taxon>
        <taxon>Magnoliopsida</taxon>
        <taxon>Ranunculales</taxon>
        <taxon>Menispermaceae</taxon>
        <taxon>Menispermoideae</taxon>
        <taxon>Cissampelideae</taxon>
        <taxon>Stephania</taxon>
    </lineage>
</organism>
<accession>A0AAP0J3F1</accession>
<keyword evidence="3" id="KW-1185">Reference proteome</keyword>
<feature type="region of interest" description="Disordered" evidence="1">
    <location>
        <begin position="37"/>
        <end position="62"/>
    </location>
</feature>
<protein>
    <submittedName>
        <fullName evidence="2">Uncharacterized protein</fullName>
    </submittedName>
</protein>
<dbReference type="EMBL" id="JBBNAG010000006">
    <property type="protein sequence ID" value="KAK9126734.1"/>
    <property type="molecule type" value="Genomic_DNA"/>
</dbReference>
<reference evidence="2 3" key="1">
    <citation type="submission" date="2024-01" db="EMBL/GenBank/DDBJ databases">
        <title>Genome assemblies of Stephania.</title>
        <authorList>
            <person name="Yang L."/>
        </authorList>
    </citation>
    <scope>NUCLEOTIDE SEQUENCE [LARGE SCALE GENOMIC DNA]</scope>
    <source>
        <strain evidence="2">JXDWG</strain>
        <tissue evidence="2">Leaf</tissue>
    </source>
</reference>
<comment type="caution">
    <text evidence="2">The sequence shown here is derived from an EMBL/GenBank/DDBJ whole genome shotgun (WGS) entry which is preliminary data.</text>
</comment>
<dbReference type="AlphaFoldDB" id="A0AAP0J3F1"/>
<feature type="compositionally biased region" description="Gly residues" evidence="1">
    <location>
        <begin position="38"/>
        <end position="62"/>
    </location>
</feature>
<evidence type="ECO:0000313" key="3">
    <source>
        <dbReference type="Proteomes" id="UP001419268"/>
    </source>
</evidence>
<proteinExistence type="predicted"/>
<evidence type="ECO:0000256" key="1">
    <source>
        <dbReference type="SAM" id="MobiDB-lite"/>
    </source>
</evidence>
<dbReference type="Proteomes" id="UP001419268">
    <property type="component" value="Unassembled WGS sequence"/>
</dbReference>
<gene>
    <name evidence="2" type="ORF">Scep_015580</name>
</gene>
<sequence>MEEGATFSHLLPLLSCPDMTGRGRGRCLPAVVNDDGSAAGGHNGVGSDGGHGGGGGKWGIVD</sequence>
<name>A0AAP0J3F1_9MAGN</name>